<sequence>MPNCDHEFGSDSLSVTSRSSTLIVTSFSGHKSATFILLFLALLNYHHYHHRNQSLLLPYLVSSNIPFLFIRICSEGLEKVLSSLTSVTSPVVNLDGQLHQNQSQRRSLLLRRNLYHRRHRRRFVPTPLDHHSARPSHPPHHHPLELISSITNPHFHSRD</sequence>
<reference evidence="3 4" key="1">
    <citation type="submission" date="2014-04" db="EMBL/GenBank/DDBJ databases">
        <title>Evolutionary Origins and Diversification of the Mycorrhizal Mutualists.</title>
        <authorList>
            <consortium name="DOE Joint Genome Institute"/>
            <consortium name="Mycorrhizal Genomics Consortium"/>
            <person name="Kohler A."/>
            <person name="Kuo A."/>
            <person name="Nagy L.G."/>
            <person name="Floudas D."/>
            <person name="Copeland A."/>
            <person name="Barry K.W."/>
            <person name="Cichocki N."/>
            <person name="Veneault-Fourrey C."/>
            <person name="LaButti K."/>
            <person name="Lindquist E.A."/>
            <person name="Lipzen A."/>
            <person name="Lundell T."/>
            <person name="Morin E."/>
            <person name="Murat C."/>
            <person name="Riley R."/>
            <person name="Ohm R."/>
            <person name="Sun H."/>
            <person name="Tunlid A."/>
            <person name="Henrissat B."/>
            <person name="Grigoriev I.V."/>
            <person name="Hibbett D.S."/>
            <person name="Martin F."/>
        </authorList>
    </citation>
    <scope>NUCLEOTIDE SEQUENCE [LARGE SCALE GENOMIC DNA]</scope>
    <source>
        <strain evidence="3 4">FD-317 M1</strain>
    </source>
</reference>
<dbReference type="HOGENOM" id="CLU_1660959_0_0_1"/>
<keyword evidence="2" id="KW-1133">Transmembrane helix</keyword>
<feature type="region of interest" description="Disordered" evidence="1">
    <location>
        <begin position="125"/>
        <end position="159"/>
    </location>
</feature>
<keyword evidence="2" id="KW-0472">Membrane</keyword>
<organism evidence="3 4">
    <name type="scientific">Collybiopsis luxurians FD-317 M1</name>
    <dbReference type="NCBI Taxonomy" id="944289"/>
    <lineage>
        <taxon>Eukaryota</taxon>
        <taxon>Fungi</taxon>
        <taxon>Dikarya</taxon>
        <taxon>Basidiomycota</taxon>
        <taxon>Agaricomycotina</taxon>
        <taxon>Agaricomycetes</taxon>
        <taxon>Agaricomycetidae</taxon>
        <taxon>Agaricales</taxon>
        <taxon>Marasmiineae</taxon>
        <taxon>Omphalotaceae</taxon>
        <taxon>Collybiopsis</taxon>
        <taxon>Collybiopsis luxurians</taxon>
    </lineage>
</organism>
<dbReference type="Proteomes" id="UP000053593">
    <property type="component" value="Unassembled WGS sequence"/>
</dbReference>
<keyword evidence="2" id="KW-0812">Transmembrane</keyword>
<feature type="transmembrane region" description="Helical" evidence="2">
    <location>
        <begin position="20"/>
        <end position="43"/>
    </location>
</feature>
<dbReference type="AlphaFoldDB" id="A0A0D0BYG0"/>
<dbReference type="EMBL" id="KN834773">
    <property type="protein sequence ID" value="KIK60836.1"/>
    <property type="molecule type" value="Genomic_DNA"/>
</dbReference>
<evidence type="ECO:0000313" key="3">
    <source>
        <dbReference type="EMBL" id="KIK60836.1"/>
    </source>
</evidence>
<accession>A0A0D0BYG0</accession>
<keyword evidence="4" id="KW-1185">Reference proteome</keyword>
<evidence type="ECO:0000256" key="2">
    <source>
        <dbReference type="SAM" id="Phobius"/>
    </source>
</evidence>
<feature type="compositionally biased region" description="Polar residues" evidence="1">
    <location>
        <begin position="148"/>
        <end position="159"/>
    </location>
</feature>
<protein>
    <submittedName>
        <fullName evidence="3">Uncharacterized protein</fullName>
    </submittedName>
</protein>
<evidence type="ECO:0000256" key="1">
    <source>
        <dbReference type="SAM" id="MobiDB-lite"/>
    </source>
</evidence>
<gene>
    <name evidence="3" type="ORF">GYMLUDRAFT_596687</name>
</gene>
<evidence type="ECO:0000313" key="4">
    <source>
        <dbReference type="Proteomes" id="UP000053593"/>
    </source>
</evidence>
<proteinExistence type="predicted"/>
<name>A0A0D0BYG0_9AGAR</name>